<gene>
    <name evidence="1" type="ORF">JET14_07425</name>
</gene>
<reference evidence="1 2" key="1">
    <citation type="submission" date="2020-12" db="EMBL/GenBank/DDBJ databases">
        <authorList>
            <person name="Zheng R.K."/>
            <person name="Sun C.M."/>
        </authorList>
    </citation>
    <scope>NUCLEOTIDE SEQUENCE [LARGE SCALE GENOMIC DNA]</scope>
    <source>
        <strain evidence="1 2">ZRK001</strain>
    </source>
</reference>
<protein>
    <submittedName>
        <fullName evidence="1">Phage portal protein</fullName>
    </submittedName>
</protein>
<name>A0A7T7KNI3_9HYPH</name>
<evidence type="ECO:0000313" key="1">
    <source>
        <dbReference type="EMBL" id="QQM31984.1"/>
    </source>
</evidence>
<dbReference type="Pfam" id="PF05136">
    <property type="entry name" value="Phage_portal_2"/>
    <property type="match status" value="1"/>
</dbReference>
<organism evidence="1 2">
    <name type="scientific">Martelella lutilitoris</name>
    <dbReference type="NCBI Taxonomy" id="2583532"/>
    <lineage>
        <taxon>Bacteria</taxon>
        <taxon>Pseudomonadati</taxon>
        <taxon>Pseudomonadota</taxon>
        <taxon>Alphaproteobacteria</taxon>
        <taxon>Hyphomicrobiales</taxon>
        <taxon>Aurantimonadaceae</taxon>
        <taxon>Martelella</taxon>
    </lineage>
</organism>
<dbReference type="NCBIfam" id="TIGR01539">
    <property type="entry name" value="portal_lambda"/>
    <property type="match status" value="1"/>
</dbReference>
<dbReference type="GO" id="GO:0019068">
    <property type="term" value="P:virion assembly"/>
    <property type="evidence" value="ECO:0007669"/>
    <property type="project" value="InterPro"/>
</dbReference>
<dbReference type="AlphaFoldDB" id="A0A7T7KNI3"/>
<evidence type="ECO:0000313" key="2">
    <source>
        <dbReference type="Proteomes" id="UP000596083"/>
    </source>
</evidence>
<proteinExistence type="predicted"/>
<dbReference type="Proteomes" id="UP000596083">
    <property type="component" value="Chromosome"/>
</dbReference>
<dbReference type="InterPro" id="IPR006429">
    <property type="entry name" value="Phage_lambda_portal"/>
</dbReference>
<dbReference type="KEGG" id="mlut:JET14_07425"/>
<dbReference type="GO" id="GO:0005198">
    <property type="term" value="F:structural molecule activity"/>
    <property type="evidence" value="ECO:0007669"/>
    <property type="project" value="InterPro"/>
</dbReference>
<sequence>MASYIRKLFHKRNKTDAKHGRSVNAAAFWPDDPRTVSASRDIRASTQIVGQRVAGLYLNDPVVRSAVEIIVSMLVGDGVRLKHADAEIAKGFNSRRFDPSEEQSLLSLQRAVARSWAVYGEALALMRSLEGEVSVQMLHPDQLERAKSEDLGNGRVIIAGVEFDEFDRIVAYWILPQSPDDPFGVYRPSQRFEAANVLHIFEREFPGQTRGISPLVSVLPVLNTASIAVDAGLKKLQVAALFTAFLTTPDGSDVFSGDVKPSMEPGATVRLNPGESVDMAEGGEAGDLPAFLKILYRQVAAAIGCTYEDLIGDLEGVNYSSFRGGALTARRKADARRTLLIIDGFLVPLYRRWRAIEALRGNLSVEIEDPEWIEPSWPQVDPMKEAQADIDLVDAGLKSRKEVIEGRGRDFETVEAEIAADTFTPKTAKAKAPEQEAIEE</sequence>
<accession>A0A7T7KNI3</accession>
<dbReference type="EMBL" id="CP066786">
    <property type="protein sequence ID" value="QQM31984.1"/>
    <property type="molecule type" value="Genomic_DNA"/>
</dbReference>